<reference evidence="1 2" key="1">
    <citation type="submission" date="2024-01" db="EMBL/GenBank/DDBJ databases">
        <title>Seven novel Bacillus-like species.</title>
        <authorList>
            <person name="Liu G."/>
        </authorList>
    </citation>
    <scope>NUCLEOTIDE SEQUENCE [LARGE SCALE GENOMIC DNA]</scope>
    <source>
        <strain evidence="1 2">FJAT-51614</strain>
    </source>
</reference>
<dbReference type="Proteomes" id="UP001364890">
    <property type="component" value="Unassembled WGS sequence"/>
</dbReference>
<accession>A0ABU8F3F5</accession>
<evidence type="ECO:0000313" key="2">
    <source>
        <dbReference type="Proteomes" id="UP001364890"/>
    </source>
</evidence>
<sequence>MKIEYFVEVMNQSLRRVGESVEYMEIHSNMNKMEQHQIMQAILELSERIKMIEAYMESSKQIQLENDGQVINDSAFRL</sequence>
<name>A0ABU8F3F5_9BACI</name>
<organism evidence="1 2">
    <name type="scientific">Psychrobacillus mangrovi</name>
    <dbReference type="NCBI Taxonomy" id="3117745"/>
    <lineage>
        <taxon>Bacteria</taxon>
        <taxon>Bacillati</taxon>
        <taxon>Bacillota</taxon>
        <taxon>Bacilli</taxon>
        <taxon>Bacillales</taxon>
        <taxon>Bacillaceae</taxon>
        <taxon>Psychrobacillus</taxon>
    </lineage>
</organism>
<dbReference type="RefSeq" id="WP_336497102.1">
    <property type="nucleotide sequence ID" value="NZ_JBAWSY010000004.1"/>
</dbReference>
<gene>
    <name evidence="1" type="ORF">WAX74_07790</name>
</gene>
<protein>
    <submittedName>
        <fullName evidence="1">Uncharacterized protein</fullName>
    </submittedName>
</protein>
<keyword evidence="2" id="KW-1185">Reference proteome</keyword>
<comment type="caution">
    <text evidence="1">The sequence shown here is derived from an EMBL/GenBank/DDBJ whole genome shotgun (WGS) entry which is preliminary data.</text>
</comment>
<evidence type="ECO:0000313" key="1">
    <source>
        <dbReference type="EMBL" id="MEI4769546.1"/>
    </source>
</evidence>
<dbReference type="EMBL" id="JBAWSY010000004">
    <property type="protein sequence ID" value="MEI4769546.1"/>
    <property type="molecule type" value="Genomic_DNA"/>
</dbReference>
<proteinExistence type="predicted"/>